<organism evidence="1 2">
    <name type="scientific">Phytophthora nicotianae CJ01A1</name>
    <dbReference type="NCBI Taxonomy" id="1317063"/>
    <lineage>
        <taxon>Eukaryota</taxon>
        <taxon>Sar</taxon>
        <taxon>Stramenopiles</taxon>
        <taxon>Oomycota</taxon>
        <taxon>Peronosporomycetes</taxon>
        <taxon>Peronosporales</taxon>
        <taxon>Peronosporaceae</taxon>
        <taxon>Phytophthora</taxon>
    </lineage>
</organism>
<reference evidence="1 2" key="1">
    <citation type="submission" date="2013-11" db="EMBL/GenBank/DDBJ databases">
        <title>The Genome Sequence of Phytophthora parasitica CJ01A1.</title>
        <authorList>
            <consortium name="The Broad Institute Genomics Platform"/>
            <person name="Russ C."/>
            <person name="Tyler B."/>
            <person name="Panabieres F."/>
            <person name="Shan W."/>
            <person name="Tripathy S."/>
            <person name="Grunwald N."/>
            <person name="Machado M."/>
            <person name="Johnson C.S."/>
            <person name="Walker B."/>
            <person name="Young S.K."/>
            <person name="Zeng Q."/>
            <person name="Gargeya S."/>
            <person name="Fitzgerald M."/>
            <person name="Haas B."/>
            <person name="Abouelleil A."/>
            <person name="Allen A.W."/>
            <person name="Alvarado L."/>
            <person name="Arachchi H.M."/>
            <person name="Berlin A.M."/>
            <person name="Chapman S.B."/>
            <person name="Gainer-Dewar J."/>
            <person name="Goldberg J."/>
            <person name="Griggs A."/>
            <person name="Gujja S."/>
            <person name="Hansen M."/>
            <person name="Howarth C."/>
            <person name="Imamovic A."/>
            <person name="Ireland A."/>
            <person name="Larimer J."/>
            <person name="McCowan C."/>
            <person name="Murphy C."/>
            <person name="Pearson M."/>
            <person name="Poon T.W."/>
            <person name="Priest M."/>
            <person name="Roberts A."/>
            <person name="Saif S."/>
            <person name="Shea T."/>
            <person name="Sisk P."/>
            <person name="Sykes S."/>
            <person name="Wortman J."/>
            <person name="Nusbaum C."/>
            <person name="Birren B."/>
        </authorList>
    </citation>
    <scope>NUCLEOTIDE SEQUENCE [LARGE SCALE GENOMIC DNA]</scope>
    <source>
        <strain evidence="1 2">CJ01A1</strain>
    </source>
</reference>
<evidence type="ECO:0000313" key="1">
    <source>
        <dbReference type="EMBL" id="ETP13532.1"/>
    </source>
</evidence>
<proteinExistence type="predicted"/>
<protein>
    <submittedName>
        <fullName evidence="1">Uncharacterized protein</fullName>
    </submittedName>
</protein>
<accession>W2WT46</accession>
<name>W2WT46_PHYNI</name>
<dbReference type="Proteomes" id="UP000018958">
    <property type="component" value="Unassembled WGS sequence"/>
</dbReference>
<dbReference type="AlphaFoldDB" id="W2WT46"/>
<comment type="caution">
    <text evidence="1">The sequence shown here is derived from an EMBL/GenBank/DDBJ whole genome shotgun (WGS) entry which is preliminary data.</text>
</comment>
<evidence type="ECO:0000313" key="2">
    <source>
        <dbReference type="Proteomes" id="UP000018958"/>
    </source>
</evidence>
<sequence length="196" mass="22892">MTNSKYEDDFWTLKKCGEENGIVFAAHPLIHHFPWDVNEKVSNQHSIKNLTKQPFVEYQSDLELWRQRNQVVRNDAEITVEGVKEGIITTIRRQLTALANLTPWRTTPKAYRRPLIHAHQATVPLDRQIDGHTQLVASYKLSSDFFRLLLFPARDAHATSHQTKTLARNRSGQNTARHAFMKHRHDEFNTKQQPQY</sequence>
<dbReference type="EMBL" id="ANIX01002237">
    <property type="protein sequence ID" value="ETP13532.1"/>
    <property type="molecule type" value="Genomic_DNA"/>
</dbReference>
<gene>
    <name evidence="1" type="ORF">F441_11259</name>
</gene>